<evidence type="ECO:0000256" key="4">
    <source>
        <dbReference type="ARBA" id="ARBA00023180"/>
    </source>
</evidence>
<organism evidence="6 7">
    <name type="scientific">Rhodopirellula maiorica SM1</name>
    <dbReference type="NCBI Taxonomy" id="1265738"/>
    <lineage>
        <taxon>Bacteria</taxon>
        <taxon>Pseudomonadati</taxon>
        <taxon>Planctomycetota</taxon>
        <taxon>Planctomycetia</taxon>
        <taxon>Pirellulales</taxon>
        <taxon>Pirellulaceae</taxon>
        <taxon>Novipirellula</taxon>
    </lineage>
</organism>
<accession>M5RL92</accession>
<dbReference type="PROSITE" id="PS00523">
    <property type="entry name" value="SULFATASE_1"/>
    <property type="match status" value="1"/>
</dbReference>
<comment type="similarity">
    <text evidence="1">Belongs to the sulfatase family.</text>
</comment>
<name>M5RL92_9BACT</name>
<evidence type="ECO:0000259" key="5">
    <source>
        <dbReference type="Pfam" id="PF00884"/>
    </source>
</evidence>
<gene>
    <name evidence="6" type="ORF">RMSM_02994</name>
</gene>
<evidence type="ECO:0000256" key="3">
    <source>
        <dbReference type="ARBA" id="ARBA00022801"/>
    </source>
</evidence>
<reference evidence="6 7" key="1">
    <citation type="journal article" date="2013" name="Mar. Genomics">
        <title>Expression of sulfatases in Rhodopirellula baltica and the diversity of sulfatases in the genus Rhodopirellula.</title>
        <authorList>
            <person name="Wegner C.E."/>
            <person name="Richter-Heitmann T."/>
            <person name="Klindworth A."/>
            <person name="Klockow C."/>
            <person name="Richter M."/>
            <person name="Achstetter T."/>
            <person name="Glockner F.O."/>
            <person name="Harder J."/>
        </authorList>
    </citation>
    <scope>NUCLEOTIDE SEQUENCE [LARGE SCALE GENOMIC DNA]</scope>
    <source>
        <strain evidence="6 7">SM1</strain>
    </source>
</reference>
<feature type="domain" description="Sulfatase N-terminal" evidence="5">
    <location>
        <begin position="79"/>
        <end position="410"/>
    </location>
</feature>
<dbReference type="CDD" id="cd16031">
    <property type="entry name" value="G6S_like"/>
    <property type="match status" value="1"/>
</dbReference>
<proteinExistence type="inferred from homology"/>
<keyword evidence="4" id="KW-0325">Glycoprotein</keyword>
<keyword evidence="2" id="KW-0732">Signal</keyword>
<dbReference type="InterPro" id="IPR017850">
    <property type="entry name" value="Alkaline_phosphatase_core_sf"/>
</dbReference>
<dbReference type="PANTHER" id="PTHR43108:SF8">
    <property type="entry name" value="SD21168P"/>
    <property type="match status" value="1"/>
</dbReference>
<dbReference type="Proteomes" id="UP000011991">
    <property type="component" value="Unassembled WGS sequence"/>
</dbReference>
<protein>
    <submittedName>
        <fullName evidence="6">Mucin-desulfating sulfatase (N-acetylglucosamine-6-sulfatase)</fullName>
    </submittedName>
</protein>
<dbReference type="InterPro" id="IPR000917">
    <property type="entry name" value="Sulfatase_N"/>
</dbReference>
<dbReference type="GO" id="GO:0016787">
    <property type="term" value="F:hydrolase activity"/>
    <property type="evidence" value="ECO:0007669"/>
    <property type="project" value="UniProtKB-KW"/>
</dbReference>
<dbReference type="PANTHER" id="PTHR43108">
    <property type="entry name" value="N-ACETYLGLUCOSAMINE-6-SULFATASE FAMILY MEMBER"/>
    <property type="match status" value="1"/>
</dbReference>
<comment type="caution">
    <text evidence="6">The sequence shown here is derived from an EMBL/GenBank/DDBJ whole genome shotgun (WGS) entry which is preliminary data.</text>
</comment>
<evidence type="ECO:0000256" key="1">
    <source>
        <dbReference type="ARBA" id="ARBA00008779"/>
    </source>
</evidence>
<evidence type="ECO:0000256" key="2">
    <source>
        <dbReference type="ARBA" id="ARBA00022729"/>
    </source>
</evidence>
<evidence type="ECO:0000313" key="6">
    <source>
        <dbReference type="EMBL" id="EMI20080.1"/>
    </source>
</evidence>
<dbReference type="Gene3D" id="3.40.720.10">
    <property type="entry name" value="Alkaline Phosphatase, subunit A"/>
    <property type="match status" value="1"/>
</dbReference>
<evidence type="ECO:0000313" key="7">
    <source>
        <dbReference type="Proteomes" id="UP000011991"/>
    </source>
</evidence>
<dbReference type="SUPFAM" id="SSF53649">
    <property type="entry name" value="Alkaline phosphatase-like"/>
    <property type="match status" value="1"/>
</dbReference>
<dbReference type="PROSITE" id="PS00149">
    <property type="entry name" value="SULFATASE_2"/>
    <property type="match status" value="1"/>
</dbReference>
<sequence length="557" mass="62627">MLLGILPSRVYFAPLASFLPFPPSTSLQICFGDDFMNWRLIAGTLFVCFACGSAGAQSGAESSSAGLPEVGKIDGVQPRNVVFILTDDHRYDAMGFMGHPFLETPHLDSLASGGVHLKNAFVTTSLCSPSRASILTGLYTHKHRVIDNNRAVPEGTIFFPQYLQNAGYRTGFIGKWHMGGEHDDPRPGFDHWISFRGQGNYLPPGPKYTLNVNGKRVKQKGYITDELTDYAIEWLDSQKDSDEPFCLYLSHKAVHSNFTPAERHADRYADADLSFLPRGKEITAENNAPRWVRDQRNSWHGIDFSYHSDNGLDYLYCRYCESLLAVDDSVGRVLDQLKKMGIHDSTLVIYMGDNGFMWGEHGLIDKRVSYEASIRVPMMMHCPELYEGGTVVESVIGNIDIGPTILHAAGLKTPGYMDGKSFLELPNNPDLDWRDYFLYVYYWEKNFPQSPTQFALRGDRFKYITYYGLWDVDELYDLSSDPGETKNLINNPDYKSVAKQMENRLYEMLGDAGGMDIPMNQPRGGSQNKRWAERGGEEAADFPAAIVVEEPLNKGAR</sequence>
<dbReference type="EMBL" id="ANOG01000429">
    <property type="protein sequence ID" value="EMI20080.1"/>
    <property type="molecule type" value="Genomic_DNA"/>
</dbReference>
<dbReference type="AlphaFoldDB" id="M5RL92"/>
<keyword evidence="3" id="KW-0378">Hydrolase</keyword>
<dbReference type="PATRIC" id="fig|1265738.3.peg.2992"/>
<dbReference type="InterPro" id="IPR024607">
    <property type="entry name" value="Sulfatase_CS"/>
</dbReference>
<keyword evidence="7" id="KW-1185">Reference proteome</keyword>
<dbReference type="Pfam" id="PF00884">
    <property type="entry name" value="Sulfatase"/>
    <property type="match status" value="1"/>
</dbReference>